<feature type="compositionally biased region" description="Polar residues" evidence="1">
    <location>
        <begin position="1027"/>
        <end position="1054"/>
    </location>
</feature>
<evidence type="ECO:0000313" key="2">
    <source>
        <dbReference type="EMBL" id="KAJ1530641.1"/>
    </source>
</evidence>
<feature type="compositionally biased region" description="Polar residues" evidence="1">
    <location>
        <begin position="990"/>
        <end position="1010"/>
    </location>
</feature>
<keyword evidence="3" id="KW-1185">Reference proteome</keyword>
<feature type="compositionally biased region" description="Polar residues" evidence="1">
    <location>
        <begin position="183"/>
        <end position="193"/>
    </location>
</feature>
<feature type="compositionally biased region" description="Basic and acidic residues" evidence="1">
    <location>
        <begin position="892"/>
        <end position="907"/>
    </location>
</feature>
<feature type="compositionally biased region" description="Polar residues" evidence="1">
    <location>
        <begin position="773"/>
        <end position="788"/>
    </location>
</feature>
<protein>
    <recommendedName>
        <fullName evidence="4">Serine-rich adhesin for platelets-like</fullName>
    </recommendedName>
</protein>
<feature type="region of interest" description="Disordered" evidence="1">
    <location>
        <begin position="770"/>
        <end position="914"/>
    </location>
</feature>
<feature type="compositionally biased region" description="Basic and acidic residues" evidence="1">
    <location>
        <begin position="973"/>
        <end position="985"/>
    </location>
</feature>
<feature type="region of interest" description="Disordered" evidence="1">
    <location>
        <begin position="151"/>
        <end position="194"/>
    </location>
</feature>
<accession>A0AAV7XYX3</accession>
<feature type="compositionally biased region" description="Low complexity" evidence="1">
    <location>
        <begin position="151"/>
        <end position="160"/>
    </location>
</feature>
<organism evidence="2 3">
    <name type="scientific">Megalurothrips usitatus</name>
    <name type="common">bean blossom thrips</name>
    <dbReference type="NCBI Taxonomy" id="439358"/>
    <lineage>
        <taxon>Eukaryota</taxon>
        <taxon>Metazoa</taxon>
        <taxon>Ecdysozoa</taxon>
        <taxon>Arthropoda</taxon>
        <taxon>Hexapoda</taxon>
        <taxon>Insecta</taxon>
        <taxon>Pterygota</taxon>
        <taxon>Neoptera</taxon>
        <taxon>Paraneoptera</taxon>
        <taxon>Thysanoptera</taxon>
        <taxon>Terebrantia</taxon>
        <taxon>Thripoidea</taxon>
        <taxon>Thripidae</taxon>
        <taxon>Megalurothrips</taxon>
    </lineage>
</organism>
<name>A0AAV7XYX3_9NEOP</name>
<feature type="region of interest" description="Disordered" evidence="1">
    <location>
        <begin position="106"/>
        <end position="130"/>
    </location>
</feature>
<proteinExistence type="predicted"/>
<dbReference type="EMBL" id="JAPTSV010000002">
    <property type="protein sequence ID" value="KAJ1530642.1"/>
    <property type="molecule type" value="Genomic_DNA"/>
</dbReference>
<reference evidence="2" key="1">
    <citation type="submission" date="2022-12" db="EMBL/GenBank/DDBJ databases">
        <title>Chromosome-level genome assembly of the bean flower thrips Megalurothrips usitatus.</title>
        <authorList>
            <person name="Ma L."/>
            <person name="Liu Q."/>
            <person name="Li H."/>
            <person name="Cai W."/>
        </authorList>
    </citation>
    <scope>NUCLEOTIDE SEQUENCE</scope>
    <source>
        <strain evidence="2">Cailab_2022a</strain>
    </source>
</reference>
<evidence type="ECO:0000256" key="1">
    <source>
        <dbReference type="SAM" id="MobiDB-lite"/>
    </source>
</evidence>
<feature type="compositionally biased region" description="Polar residues" evidence="1">
    <location>
        <begin position="851"/>
        <end position="887"/>
    </location>
</feature>
<sequence>MRSPMAMDHHPVRWGAIRKQKSRGRKAFRSADKLRTWADRTEYPSMQTSTVSRIENSDEKMNGDCSKISAMLSRTGSPQTPVIHRLKNLNEGTLESLQEEVQLVAGEKRDSEEAGENSRTNSTNSKDSVKIHINPGFNKLLGLNNESNSSNLEHNNSFSECGSDSDSGVAEQESIIISDSDPEQSTPSVSTTPEKLDLMESHSKLHQTDGKEDCIPGLRRVSKQSYGLVKRARSNVIARRKAFRLLSLRNTHRGSRLHMKNSLKRGRVGKETRRTSPVFTVSSLGADGVPMEVLVKKKLNFVFEDLSSPANAPHKAATPVNPKFNFVSSDTSAQNVVSCQLPCDVSSDTGPSEQLYLHSKEVEDPQKGFISNKKDVCYIYAVLNGEKEEALYKCSPQFKSSRFLQQITSVIETIAADDDVIVSHKVDSSGAAVSSQKAPMIDRATSPIVGFEPPETVVADGEAQGSDAHQPTNEPLVVVNTTLKVLLSKALLSFTSELKIIVDVSMRLLSWCSAPIRVDIDSDMVEDELEAFFCLSHDQVSILLECLSLLDSKQILNVDEVELERFWLLHDALCCMLQVYRYLQSSFLSSSIDQQLLSVLSTCSKLILPTSKLSVEKWADLMKMVCGIGSKLNESECFSDPCKCHQCLASLRINRCCRVCDVSRLHQTLCSTRNSANPVKGPIEEFKGSPSNRPVLEQLFPRFCFFLNSIEEWSEEEFKNAIAKHSVVKFSCNVDSGLNPCNLHLSEIVCRCFASHAPVSASEVDPPCLNIDSGHSSSPDTSEQQNSVPKLCEDKRSPSVEKPALEHNNAEDVDLHISSSSDSTSHVLNGEGKPDEISSSQLPSDDEGKNCQVQEDTSTKSTETIILDGSSSSADNFTLRIGQSSSETDQDSLSRNRSELEESKTDDSTNMINSSGCIESALKYIVPEENSDSASENSLSIIPPSSEYSTNGSQSDLMKPVSIGDESAFECSRSSEDLAREESLRGNKGSFGSSGTTQDNSDVSKVQKNGQAGYAESSEAEGLSGDIVSSNSGSNYTSTACTSPTEETELDSSSLMPGVVKRMLHGLNHNAVHSKSSPQLFRFEGPHAVDRCMEKDCSVRFTQAPGCGNCVSRMETNMSGNTKSVSDREGRRGLKLPESKCTEAISNGIVNHEEIKNLKSKKEVNQKNVKSFEGNRNLANFQRRNGRNVSVGGALTSSSARQPKPHKKLQLRKKVNVNSDRDQKQSEECQAVLYSEKQVAVDKDAGGPTNDSLQEIRKEKEDCVAEKDDLNQKHQISDSTYREAFVMADKNDKSELYNCVEGGKKGKKRVKFAMDCKPVVGCGKTARKRNSGFTGFTVPKKETKLSKGLKECMEEEVERNHSSTFLNSGTKVSHSNSKIFKKEKDSKKISVDGSMYMSDLHKENGASHCSMAADRHRTLANADGHAGSQSAFCKRRYAVDQISLMSPNPKRNGAECNFAERKSLLPQKLKTKTASEEILGSSTRIQKTKRGNTSVPCINDNTDSKMNLPEHKKSKKADPSELDNAKDWESAMERMRERYLRRPTLSSDV</sequence>
<dbReference type="EMBL" id="JAPTSV010000002">
    <property type="protein sequence ID" value="KAJ1530641.1"/>
    <property type="molecule type" value="Genomic_DNA"/>
</dbReference>
<feature type="compositionally biased region" description="Polar residues" evidence="1">
    <location>
        <begin position="117"/>
        <end position="126"/>
    </location>
</feature>
<feature type="region of interest" description="Disordered" evidence="1">
    <location>
        <begin position="1483"/>
        <end position="1529"/>
    </location>
</feature>
<gene>
    <name evidence="2" type="ORF">ONE63_005515</name>
</gene>
<dbReference type="Proteomes" id="UP001075354">
    <property type="component" value="Chromosome 2"/>
</dbReference>
<evidence type="ECO:0000313" key="3">
    <source>
        <dbReference type="Proteomes" id="UP001075354"/>
    </source>
</evidence>
<feature type="compositionally biased region" description="Polar residues" evidence="1">
    <location>
        <begin position="946"/>
        <end position="956"/>
    </location>
</feature>
<comment type="caution">
    <text evidence="2">The sequence shown here is derived from an EMBL/GenBank/DDBJ whole genome shotgun (WGS) entry which is preliminary data.</text>
</comment>
<evidence type="ECO:0008006" key="4">
    <source>
        <dbReference type="Google" id="ProtNLM"/>
    </source>
</evidence>
<feature type="region of interest" description="Disordered" evidence="1">
    <location>
        <begin position="929"/>
        <end position="1054"/>
    </location>
</feature>
<feature type="compositionally biased region" description="Polar residues" evidence="1">
    <location>
        <begin position="1483"/>
        <end position="1505"/>
    </location>
</feature>
<feature type="compositionally biased region" description="Basic and acidic residues" evidence="1">
    <location>
        <begin position="1508"/>
        <end position="1529"/>
    </location>
</feature>
<feature type="region of interest" description="Disordered" evidence="1">
    <location>
        <begin position="1182"/>
        <end position="1211"/>
    </location>
</feature>
<feature type="compositionally biased region" description="Basic and acidic residues" evidence="1">
    <location>
        <begin position="791"/>
        <end position="815"/>
    </location>
</feature>